<keyword evidence="2" id="KW-0812">Transmembrane</keyword>
<dbReference type="Proteomes" id="UP001239085">
    <property type="component" value="Unassembled WGS sequence"/>
</dbReference>
<gene>
    <name evidence="3" type="ORF">QFZ46_003462</name>
</gene>
<evidence type="ECO:0000313" key="4">
    <source>
        <dbReference type="Proteomes" id="UP001239085"/>
    </source>
</evidence>
<evidence type="ECO:0000313" key="3">
    <source>
        <dbReference type="EMBL" id="MDQ0645302.1"/>
    </source>
</evidence>
<dbReference type="RefSeq" id="WP_307363459.1">
    <property type="nucleotide sequence ID" value="NZ_JAUSXK010000001.1"/>
</dbReference>
<keyword evidence="2" id="KW-0472">Membrane</keyword>
<organism evidence="3 4">
    <name type="scientific">Microbacterium murale</name>
    <dbReference type="NCBI Taxonomy" id="1081040"/>
    <lineage>
        <taxon>Bacteria</taxon>
        <taxon>Bacillati</taxon>
        <taxon>Actinomycetota</taxon>
        <taxon>Actinomycetes</taxon>
        <taxon>Micrococcales</taxon>
        <taxon>Microbacteriaceae</taxon>
        <taxon>Microbacterium</taxon>
    </lineage>
</organism>
<sequence length="160" mass="17193">MTSDADDALTWEGDDDRPTQKPAPEAEQKPSLPRGWNAVGKRSETVGRIQEDGTVSDPAERAPLSTPMLLLVGIVGGIYLLYTVGWIIGGLTLQSSAMFLIPDVMYQVALWAAVLAPALWFGAVWVLTRRSASWVRVVGFLGGVLLLVPWPFVMTGAVGA</sequence>
<feature type="transmembrane region" description="Helical" evidence="2">
    <location>
        <begin position="68"/>
        <end position="88"/>
    </location>
</feature>
<evidence type="ECO:0000256" key="1">
    <source>
        <dbReference type="SAM" id="MobiDB-lite"/>
    </source>
</evidence>
<name>A0ABU0PD98_9MICO</name>
<reference evidence="3 4" key="1">
    <citation type="submission" date="2023-07" db="EMBL/GenBank/DDBJ databases">
        <title>Comparative genomics of wheat-associated soil bacteria to identify genetic determinants of phenazine resistance.</title>
        <authorList>
            <person name="Mouncey N."/>
        </authorList>
    </citation>
    <scope>NUCLEOTIDE SEQUENCE [LARGE SCALE GENOMIC DNA]</scope>
    <source>
        <strain evidence="3 4">W2I7</strain>
    </source>
</reference>
<dbReference type="EMBL" id="JAUSXK010000001">
    <property type="protein sequence ID" value="MDQ0645302.1"/>
    <property type="molecule type" value="Genomic_DNA"/>
</dbReference>
<keyword evidence="4" id="KW-1185">Reference proteome</keyword>
<comment type="caution">
    <text evidence="3">The sequence shown here is derived from an EMBL/GenBank/DDBJ whole genome shotgun (WGS) entry which is preliminary data.</text>
</comment>
<evidence type="ECO:0008006" key="5">
    <source>
        <dbReference type="Google" id="ProtNLM"/>
    </source>
</evidence>
<proteinExistence type="predicted"/>
<accession>A0ABU0PD98</accession>
<feature type="region of interest" description="Disordered" evidence="1">
    <location>
        <begin position="1"/>
        <end position="39"/>
    </location>
</feature>
<keyword evidence="2" id="KW-1133">Transmembrane helix</keyword>
<protein>
    <recommendedName>
        <fullName evidence="5">DNA polymerase III subunit gamma/tau</fullName>
    </recommendedName>
</protein>
<feature type="compositionally biased region" description="Basic and acidic residues" evidence="1">
    <location>
        <begin position="16"/>
        <end position="28"/>
    </location>
</feature>
<feature type="compositionally biased region" description="Acidic residues" evidence="1">
    <location>
        <begin position="1"/>
        <end position="15"/>
    </location>
</feature>
<evidence type="ECO:0000256" key="2">
    <source>
        <dbReference type="SAM" id="Phobius"/>
    </source>
</evidence>
<feature type="transmembrane region" description="Helical" evidence="2">
    <location>
        <begin position="134"/>
        <end position="153"/>
    </location>
</feature>
<feature type="transmembrane region" description="Helical" evidence="2">
    <location>
        <begin position="108"/>
        <end position="127"/>
    </location>
</feature>